<dbReference type="Proteomes" id="UP000001312">
    <property type="component" value="Unassembled WGS sequence"/>
</dbReference>
<dbReference type="OMA" id="PWATSEN"/>
<dbReference type="GeneID" id="5494376"/>
<organism evidence="2 3">
    <name type="scientific">Sclerotinia sclerotiorum (strain ATCC 18683 / 1980 / Ss-1)</name>
    <name type="common">White mold</name>
    <name type="synonym">Whetzelinia sclerotiorum</name>
    <dbReference type="NCBI Taxonomy" id="665079"/>
    <lineage>
        <taxon>Eukaryota</taxon>
        <taxon>Fungi</taxon>
        <taxon>Dikarya</taxon>
        <taxon>Ascomycota</taxon>
        <taxon>Pezizomycotina</taxon>
        <taxon>Leotiomycetes</taxon>
        <taxon>Helotiales</taxon>
        <taxon>Sclerotiniaceae</taxon>
        <taxon>Sclerotinia</taxon>
    </lineage>
</organism>
<protein>
    <submittedName>
        <fullName evidence="2">Uncharacterized protein</fullName>
    </submittedName>
</protein>
<dbReference type="HOGENOM" id="CLU_1488783_0_0_1"/>
<keyword evidence="1" id="KW-0175">Coiled coil</keyword>
<feature type="coiled-coil region" evidence="1">
    <location>
        <begin position="91"/>
        <end position="150"/>
    </location>
</feature>
<proteinExistence type="predicted"/>
<gene>
    <name evidence="2" type="ORF">SS1G_00996</name>
</gene>
<reference evidence="3" key="1">
    <citation type="journal article" date="2011" name="PLoS Genet.">
        <title>Genomic analysis of the necrotrophic fungal pathogens Sclerotinia sclerotiorum and Botrytis cinerea.</title>
        <authorList>
            <person name="Amselem J."/>
            <person name="Cuomo C.A."/>
            <person name="van Kan J.A."/>
            <person name="Viaud M."/>
            <person name="Benito E.P."/>
            <person name="Couloux A."/>
            <person name="Coutinho P.M."/>
            <person name="de Vries R.P."/>
            <person name="Dyer P.S."/>
            <person name="Fillinger S."/>
            <person name="Fournier E."/>
            <person name="Gout L."/>
            <person name="Hahn M."/>
            <person name="Kohn L."/>
            <person name="Lapalu N."/>
            <person name="Plummer K.M."/>
            <person name="Pradier J.M."/>
            <person name="Quevillon E."/>
            <person name="Sharon A."/>
            <person name="Simon A."/>
            <person name="ten Have A."/>
            <person name="Tudzynski B."/>
            <person name="Tudzynski P."/>
            <person name="Wincker P."/>
            <person name="Andrew M."/>
            <person name="Anthouard V."/>
            <person name="Beever R.E."/>
            <person name="Beffa R."/>
            <person name="Benoit I."/>
            <person name="Bouzid O."/>
            <person name="Brault B."/>
            <person name="Chen Z."/>
            <person name="Choquer M."/>
            <person name="Collemare J."/>
            <person name="Cotton P."/>
            <person name="Danchin E.G."/>
            <person name="Da Silva C."/>
            <person name="Gautier A."/>
            <person name="Giraud C."/>
            <person name="Giraud T."/>
            <person name="Gonzalez C."/>
            <person name="Grossetete S."/>
            <person name="Guldener U."/>
            <person name="Henrissat B."/>
            <person name="Howlett B.J."/>
            <person name="Kodira C."/>
            <person name="Kretschmer M."/>
            <person name="Lappartient A."/>
            <person name="Leroch M."/>
            <person name="Levis C."/>
            <person name="Mauceli E."/>
            <person name="Neuveglise C."/>
            <person name="Oeser B."/>
            <person name="Pearson M."/>
            <person name="Poulain J."/>
            <person name="Poussereau N."/>
            <person name="Quesneville H."/>
            <person name="Rascle C."/>
            <person name="Schumacher J."/>
            <person name="Segurens B."/>
            <person name="Sexton A."/>
            <person name="Silva E."/>
            <person name="Sirven C."/>
            <person name="Soanes D.M."/>
            <person name="Talbot N.J."/>
            <person name="Templeton M."/>
            <person name="Yandava C."/>
            <person name="Yarden O."/>
            <person name="Zeng Q."/>
            <person name="Rollins J.A."/>
            <person name="Lebrun M.H."/>
            <person name="Dickman M."/>
        </authorList>
    </citation>
    <scope>NUCLEOTIDE SEQUENCE [LARGE SCALE GENOMIC DNA]</scope>
    <source>
        <strain evidence="3">ATCC 18683 / 1980 / Ss-1</strain>
    </source>
</reference>
<dbReference type="RefSeq" id="XP_001598907.1">
    <property type="nucleotide sequence ID" value="XM_001598857.1"/>
</dbReference>
<keyword evidence="3" id="KW-1185">Reference proteome</keyword>
<dbReference type="EMBL" id="CH476621">
    <property type="protein sequence ID" value="EDN91593.1"/>
    <property type="molecule type" value="Genomic_DNA"/>
</dbReference>
<dbReference type="InParanoid" id="A7E6S1"/>
<dbReference type="AlphaFoldDB" id="A7E6S1"/>
<accession>A7E6S1</accession>
<evidence type="ECO:0000313" key="3">
    <source>
        <dbReference type="Proteomes" id="UP000001312"/>
    </source>
</evidence>
<dbReference type="KEGG" id="ssl:SS1G_00996"/>
<sequence>MCQSSNVSYSCRHWGTRKITLPCQWAKENAEAGCYDVEPPSRVVHLDYMCDSCKVKEKLGSTSTFTHVGIDGIRRPLTRDSIAANKREGTIEKLEEAEVNFLKEKAEERRKEIEKNNLERIRRLDPDERRRDLLKKVQELDEVLEKQRRIHEIKKGELHELYEAFVDDLGGETGWFLSASSDQSFVDCHVFLRDRKCCE</sequence>
<evidence type="ECO:0000256" key="1">
    <source>
        <dbReference type="SAM" id="Coils"/>
    </source>
</evidence>
<evidence type="ECO:0000313" key="2">
    <source>
        <dbReference type="EMBL" id="EDN91593.1"/>
    </source>
</evidence>
<name>A7E6S1_SCLS1</name>